<evidence type="ECO:0000313" key="5">
    <source>
        <dbReference type="Proteomes" id="UP000184452"/>
    </source>
</evidence>
<gene>
    <name evidence="4" type="ORF">SAMN05421803_12360</name>
</gene>
<dbReference type="GO" id="GO:0046872">
    <property type="term" value="F:metal ion binding"/>
    <property type="evidence" value="ECO:0007669"/>
    <property type="project" value="UniProtKB-KW"/>
</dbReference>
<dbReference type="GO" id="GO:0005829">
    <property type="term" value="C:cytosol"/>
    <property type="evidence" value="ECO:0007669"/>
    <property type="project" value="TreeGrafter"/>
</dbReference>
<organism evidence="4 5">
    <name type="scientific">Nocardiopsis flavescens</name>
    <dbReference type="NCBI Taxonomy" id="758803"/>
    <lineage>
        <taxon>Bacteria</taxon>
        <taxon>Bacillati</taxon>
        <taxon>Actinomycetota</taxon>
        <taxon>Actinomycetes</taxon>
        <taxon>Streptosporangiales</taxon>
        <taxon>Nocardiopsidaceae</taxon>
        <taxon>Nocardiopsis</taxon>
    </lineage>
</organism>
<dbReference type="EMBL" id="FQZK01000023">
    <property type="protein sequence ID" value="SHK55837.1"/>
    <property type="molecule type" value="Genomic_DNA"/>
</dbReference>
<dbReference type="Proteomes" id="UP000184452">
    <property type="component" value="Unassembled WGS sequence"/>
</dbReference>
<accession>A0A1M6TFS3</accession>
<evidence type="ECO:0000256" key="1">
    <source>
        <dbReference type="ARBA" id="ARBA00022723"/>
    </source>
</evidence>
<dbReference type="GO" id="GO:0031419">
    <property type="term" value="F:cobalamin binding"/>
    <property type="evidence" value="ECO:0007669"/>
    <property type="project" value="InterPro"/>
</dbReference>
<keyword evidence="1" id="KW-0479">Metal-binding</keyword>
<dbReference type="PROSITE" id="PS51332">
    <property type="entry name" value="B12_BINDING"/>
    <property type="match status" value="1"/>
</dbReference>
<sequence>MTGATAAPVSRLDRTRSAFFEAVAATDETTALDVVRCELSAGGDPEELLLEVVAWSQRRVGLLWQTDEWSVAREHAATYIGERATALITEYASGRAPTRGSVVVTCADGEWHSLPARLMGEVLRLRGWRVGFLGASVPARHLALHLQEHSPDIVALSCSLPSRLVAAHGTIEAARRTGVPVIAGGAGFGPDAALALRLGASLWAPTASGAADLLAQGPPFPVPAGPAALPAGAEYAPTLRRREGLMAACLSSAEASYERRGGSLRGAARDRTVEDLGHILDFLLTALYVGDAGVFTRFLGWTRGVLEARGVPGSGVLEVLDTLEGELFDHPEAAALVVRGRAAYRDA</sequence>
<reference evidence="4 5" key="1">
    <citation type="submission" date="2016-11" db="EMBL/GenBank/DDBJ databases">
        <authorList>
            <person name="Jaros S."/>
            <person name="Januszkiewicz K."/>
            <person name="Wedrychowicz H."/>
        </authorList>
    </citation>
    <scope>NUCLEOTIDE SEQUENCE [LARGE SCALE GENOMIC DNA]</scope>
    <source>
        <strain evidence="4 5">CGMCC 4.5723</strain>
    </source>
</reference>
<dbReference type="InterPro" id="IPR036594">
    <property type="entry name" value="Meth_synthase_dom"/>
</dbReference>
<evidence type="ECO:0000256" key="2">
    <source>
        <dbReference type="ARBA" id="ARBA00023285"/>
    </source>
</evidence>
<dbReference type="InterPro" id="IPR036724">
    <property type="entry name" value="Cobalamin-bd_sf"/>
</dbReference>
<dbReference type="GO" id="GO:0050667">
    <property type="term" value="P:homocysteine metabolic process"/>
    <property type="evidence" value="ECO:0007669"/>
    <property type="project" value="TreeGrafter"/>
</dbReference>
<dbReference type="AlphaFoldDB" id="A0A1M6TFS3"/>
<keyword evidence="5" id="KW-1185">Reference proteome</keyword>
<feature type="domain" description="B12-binding" evidence="3">
    <location>
        <begin position="99"/>
        <end position="225"/>
    </location>
</feature>
<dbReference type="InterPro" id="IPR003759">
    <property type="entry name" value="Cbl-bd_cap"/>
</dbReference>
<dbReference type="OrthoDB" id="3782345at2"/>
<protein>
    <submittedName>
        <fullName evidence="4">Methanogenic corrinoid protein MtbC1</fullName>
    </submittedName>
</protein>
<dbReference type="GO" id="GO:0046653">
    <property type="term" value="P:tetrahydrofolate metabolic process"/>
    <property type="evidence" value="ECO:0007669"/>
    <property type="project" value="TreeGrafter"/>
</dbReference>
<proteinExistence type="predicted"/>
<dbReference type="SUPFAM" id="SSF52242">
    <property type="entry name" value="Cobalamin (vitamin B12)-binding domain"/>
    <property type="match status" value="1"/>
</dbReference>
<dbReference type="PANTHER" id="PTHR45833:SF1">
    <property type="entry name" value="METHIONINE SYNTHASE"/>
    <property type="match status" value="1"/>
</dbReference>
<name>A0A1M6TFS3_9ACTN</name>
<dbReference type="Pfam" id="PF02607">
    <property type="entry name" value="B12-binding_2"/>
    <property type="match status" value="1"/>
</dbReference>
<dbReference type="GO" id="GO:0008705">
    <property type="term" value="F:methionine synthase activity"/>
    <property type="evidence" value="ECO:0007669"/>
    <property type="project" value="TreeGrafter"/>
</dbReference>
<dbReference type="InterPro" id="IPR006158">
    <property type="entry name" value="Cobalamin-bd"/>
</dbReference>
<evidence type="ECO:0000259" key="3">
    <source>
        <dbReference type="PROSITE" id="PS51332"/>
    </source>
</evidence>
<dbReference type="InterPro" id="IPR050554">
    <property type="entry name" value="Met_Synthase/Corrinoid"/>
</dbReference>
<dbReference type="Gene3D" id="1.10.1240.10">
    <property type="entry name" value="Methionine synthase domain"/>
    <property type="match status" value="1"/>
</dbReference>
<dbReference type="STRING" id="758803.SAMN05421803_12360"/>
<dbReference type="PANTHER" id="PTHR45833">
    <property type="entry name" value="METHIONINE SYNTHASE"/>
    <property type="match status" value="1"/>
</dbReference>
<dbReference type="Gene3D" id="3.40.50.280">
    <property type="entry name" value="Cobalamin-binding domain"/>
    <property type="match status" value="1"/>
</dbReference>
<keyword evidence="2" id="KW-0170">Cobalt</keyword>
<evidence type="ECO:0000313" key="4">
    <source>
        <dbReference type="EMBL" id="SHK55837.1"/>
    </source>
</evidence>
<dbReference type="Pfam" id="PF02310">
    <property type="entry name" value="B12-binding"/>
    <property type="match status" value="1"/>
</dbReference>